<dbReference type="InterPro" id="IPR047967">
    <property type="entry name" value="PolX_PHP"/>
</dbReference>
<dbReference type="InterPro" id="IPR003141">
    <property type="entry name" value="Pol/His_phosphatase_N"/>
</dbReference>
<protein>
    <submittedName>
        <fullName evidence="6">DNA polymerase/3'-5' exonuclease PolX</fullName>
    </submittedName>
</protein>
<feature type="domain" description="Polymerase/histidinol phosphatase N-terminal" evidence="4">
    <location>
        <begin position="331"/>
        <end position="413"/>
    </location>
</feature>
<dbReference type="InterPro" id="IPR043519">
    <property type="entry name" value="NT_sf"/>
</dbReference>
<dbReference type="InterPro" id="IPR010996">
    <property type="entry name" value="HHH_MUS81"/>
</dbReference>
<dbReference type="GO" id="GO:0004527">
    <property type="term" value="F:exonuclease activity"/>
    <property type="evidence" value="ECO:0007669"/>
    <property type="project" value="UniProtKB-KW"/>
</dbReference>
<dbReference type="InterPro" id="IPR003583">
    <property type="entry name" value="Hlx-hairpin-Hlx_DNA-bd_motif"/>
</dbReference>
<dbReference type="Proteomes" id="UP000837932">
    <property type="component" value="Unassembled WGS sequence"/>
</dbReference>
<evidence type="ECO:0000259" key="4">
    <source>
        <dbReference type="SMART" id="SM00481"/>
    </source>
</evidence>
<dbReference type="Pfam" id="PF14716">
    <property type="entry name" value="HHH_8"/>
    <property type="match status" value="1"/>
</dbReference>
<feature type="domain" description="DNA-directed DNA polymerase X" evidence="5">
    <location>
        <begin position="2"/>
        <end position="307"/>
    </location>
</feature>
<dbReference type="Gene3D" id="1.10.150.110">
    <property type="entry name" value="DNA polymerase beta, N-terminal domain-like"/>
    <property type="match status" value="1"/>
</dbReference>
<feature type="domain" description="Helix-hairpin-helix DNA-binding motif class 1" evidence="3">
    <location>
        <begin position="126"/>
        <end position="145"/>
    </location>
</feature>
<evidence type="ECO:0000259" key="3">
    <source>
        <dbReference type="SMART" id="SM00278"/>
    </source>
</evidence>
<evidence type="ECO:0000256" key="1">
    <source>
        <dbReference type="ARBA" id="ARBA00022634"/>
    </source>
</evidence>
<dbReference type="SMART" id="SM00483">
    <property type="entry name" value="POLXc"/>
    <property type="match status" value="1"/>
</dbReference>
<dbReference type="InterPro" id="IPR022311">
    <property type="entry name" value="PolX-like"/>
</dbReference>
<accession>A0ABM9ALV6</accession>
<dbReference type="InterPro" id="IPR016195">
    <property type="entry name" value="Pol/histidinol_Pase-like"/>
</dbReference>
<dbReference type="SUPFAM" id="SSF81301">
    <property type="entry name" value="Nucleotidyltransferase"/>
    <property type="match status" value="1"/>
</dbReference>
<keyword evidence="1" id="KW-0237">DNA synthesis</keyword>
<dbReference type="Pfam" id="PF14520">
    <property type="entry name" value="HHH_5"/>
    <property type="match status" value="1"/>
</dbReference>
<evidence type="ECO:0000313" key="6">
    <source>
        <dbReference type="EMBL" id="CAH0994587.1"/>
    </source>
</evidence>
<dbReference type="PANTHER" id="PTHR36928">
    <property type="entry name" value="PHOSPHATASE YCDX-RELATED"/>
    <property type="match status" value="1"/>
</dbReference>
<sequence length="569" mass="64060">MISNADIVETIELTAKLLELHNDDEFKIKAYTNAAYNLDKYIGELGQLDFPQLTQIQGVGKMIAGKILEIVSTGQLRDLQELLAKTPEGVIEMFKIKGLGVKKIKILWNELGLDNLNDLQIACENGSISQVKGFGGKTQESILESLKFIQSQAGKLRMDKAAFLAEVILVELEKSFKQVEISGQIRRKSETVDNLLFLVTYEGNLPNFESEGFTQDEKASSPFVWRGKFLENKIDIEIRYVLENELLSKQFVYTANENHLKHRNENGVSLLSVGLSSGITDGLNQLEAEEAIYGKFGVPYIIPEMREGVGEFDWIQKNKNEDLVTWDSLKGILHNHSTYSDGQHSLEQMATYCKELGFEYLGIADHSQSATYASGLLITKVQQQHAEIEQLNKKLSIDRPFKILKGIESDILGDGSLDYPDEVLASFDYIVASVHSNLTMNQARATERLVRAIENPYTTILGHPTGRLLLSRQGYPIDYKEVIDCCAANGVVIEINASPYRLDLDWRWIAYALERNVMLSINPDAHEMEGYHDMHYGVASARKGGLTKNMTFNALSLVDMEAYLNRRKR</sequence>
<dbReference type="PANTHER" id="PTHR36928:SF1">
    <property type="entry name" value="PHOSPHATASE YCDX-RELATED"/>
    <property type="match status" value="1"/>
</dbReference>
<dbReference type="InterPro" id="IPR050243">
    <property type="entry name" value="PHP_phosphatase"/>
</dbReference>
<dbReference type="SUPFAM" id="SSF47802">
    <property type="entry name" value="DNA polymerase beta, N-terminal domain-like"/>
    <property type="match status" value="1"/>
</dbReference>
<dbReference type="InterPro" id="IPR002054">
    <property type="entry name" value="DNA-dir_DNA_pol_X"/>
</dbReference>
<keyword evidence="7" id="KW-1185">Reference proteome</keyword>
<dbReference type="CDD" id="cd07436">
    <property type="entry name" value="PHP_PolX"/>
    <property type="match status" value="1"/>
</dbReference>
<evidence type="ECO:0000256" key="2">
    <source>
        <dbReference type="ARBA" id="ARBA00022705"/>
    </source>
</evidence>
<dbReference type="SUPFAM" id="SSF89550">
    <property type="entry name" value="PHP domain-like"/>
    <property type="match status" value="1"/>
</dbReference>
<feature type="domain" description="Helix-hairpin-helix DNA-binding motif class 1" evidence="3">
    <location>
        <begin position="51"/>
        <end position="70"/>
    </location>
</feature>
<organism evidence="6 7">
    <name type="scientific">Emticicia aquatica</name>
    <dbReference type="NCBI Taxonomy" id="1681835"/>
    <lineage>
        <taxon>Bacteria</taxon>
        <taxon>Pseudomonadati</taxon>
        <taxon>Bacteroidota</taxon>
        <taxon>Cytophagia</taxon>
        <taxon>Cytophagales</taxon>
        <taxon>Leadbetterellaceae</taxon>
        <taxon>Emticicia</taxon>
    </lineage>
</organism>
<keyword evidence="6" id="KW-0540">Nuclease</keyword>
<dbReference type="InterPro" id="IPR004013">
    <property type="entry name" value="PHP_dom"/>
</dbReference>
<keyword evidence="2" id="KW-0235">DNA replication</keyword>
<gene>
    <name evidence="6" type="primary">polX</name>
    <name evidence="6" type="ORF">EMA8858_00697</name>
</gene>
<keyword evidence="6" id="KW-0269">Exonuclease</keyword>
<dbReference type="SMART" id="SM00278">
    <property type="entry name" value="HhH1"/>
    <property type="match status" value="2"/>
</dbReference>
<dbReference type="PIRSF" id="PIRSF005047">
    <property type="entry name" value="UCP005047_YshC"/>
    <property type="match status" value="1"/>
</dbReference>
<dbReference type="SMART" id="SM00481">
    <property type="entry name" value="POLIIIAc"/>
    <property type="match status" value="1"/>
</dbReference>
<comment type="caution">
    <text evidence="6">The sequence shown here is derived from an EMBL/GenBank/DDBJ whole genome shotgun (WGS) entry which is preliminary data.</text>
</comment>
<dbReference type="Gene3D" id="3.20.20.140">
    <property type="entry name" value="Metal-dependent hydrolases"/>
    <property type="match status" value="1"/>
</dbReference>
<dbReference type="InterPro" id="IPR027421">
    <property type="entry name" value="DNA_pol_lamdba_lyase_dom_sf"/>
</dbReference>
<dbReference type="Pfam" id="PF02811">
    <property type="entry name" value="PHP"/>
    <property type="match status" value="1"/>
</dbReference>
<proteinExistence type="predicted"/>
<name>A0ABM9ALV6_9BACT</name>
<dbReference type="EMBL" id="CAKLPY010000001">
    <property type="protein sequence ID" value="CAH0994587.1"/>
    <property type="molecule type" value="Genomic_DNA"/>
</dbReference>
<dbReference type="Gene3D" id="1.10.150.20">
    <property type="entry name" value="5' to 3' exonuclease, C-terminal subdomain"/>
    <property type="match status" value="1"/>
</dbReference>
<evidence type="ECO:0000259" key="5">
    <source>
        <dbReference type="SMART" id="SM00483"/>
    </source>
</evidence>
<keyword evidence="6" id="KW-0378">Hydrolase</keyword>
<reference evidence="6" key="1">
    <citation type="submission" date="2021-12" db="EMBL/GenBank/DDBJ databases">
        <authorList>
            <person name="Rodrigo-Torres L."/>
            <person name="Arahal R. D."/>
            <person name="Lucena T."/>
        </authorList>
    </citation>
    <scope>NUCLEOTIDE SEQUENCE</scope>
    <source>
        <strain evidence="6">CECT 8858</strain>
    </source>
</reference>
<evidence type="ECO:0000313" key="7">
    <source>
        <dbReference type="Proteomes" id="UP000837932"/>
    </source>
</evidence>